<dbReference type="Gene3D" id="2.60.40.10">
    <property type="entry name" value="Immunoglobulins"/>
    <property type="match status" value="1"/>
</dbReference>
<dbReference type="InterPro" id="IPR007110">
    <property type="entry name" value="Ig-like_dom"/>
</dbReference>
<dbReference type="AlphaFoldDB" id="A0A3B3Z956"/>
<dbReference type="Pfam" id="PF13927">
    <property type="entry name" value="Ig_3"/>
    <property type="match status" value="1"/>
</dbReference>
<evidence type="ECO:0000256" key="6">
    <source>
        <dbReference type="ARBA" id="ARBA00023319"/>
    </source>
</evidence>
<reference evidence="8" key="1">
    <citation type="submission" date="2025-08" db="UniProtKB">
        <authorList>
            <consortium name="Ensembl"/>
        </authorList>
    </citation>
    <scope>IDENTIFICATION</scope>
</reference>
<dbReference type="Proteomes" id="UP000261520">
    <property type="component" value="Unplaced"/>
</dbReference>
<keyword evidence="4" id="KW-0677">Repeat</keyword>
<dbReference type="InterPro" id="IPR036179">
    <property type="entry name" value="Ig-like_dom_sf"/>
</dbReference>
<sequence>GLDRFSGSNAHWPHAPVSKLKPSRHHLCVVFQILLYFYVHPAVSPINPLPPLSGRAPPHILPLALSDKHVLVAVGSPIVLQCQVSEPAAQVTWARDQVELFCRTGLDMKRDGCVRKLMVHCAKPSDAGLYSCSLAQDVVTFRVHVQGEVCGHYQSSLDAVFHLMLF</sequence>
<keyword evidence="2" id="KW-0963">Cytoplasm</keyword>
<dbReference type="FunFam" id="2.60.40.10:FF:000211">
    <property type="entry name" value="Obscurin-like protein 1"/>
    <property type="match status" value="1"/>
</dbReference>
<evidence type="ECO:0000256" key="5">
    <source>
        <dbReference type="ARBA" id="ARBA00023157"/>
    </source>
</evidence>
<reference evidence="8" key="2">
    <citation type="submission" date="2025-09" db="UniProtKB">
        <authorList>
            <consortium name="Ensembl"/>
        </authorList>
    </citation>
    <scope>IDENTIFICATION</scope>
</reference>
<keyword evidence="5" id="KW-1015">Disulfide bond</keyword>
<dbReference type="GO" id="GO:0005737">
    <property type="term" value="C:cytoplasm"/>
    <property type="evidence" value="ECO:0007669"/>
    <property type="project" value="UniProtKB-SubCell"/>
</dbReference>
<organism evidence="8 9">
    <name type="scientific">Periophthalmus magnuspinnatus</name>
    <dbReference type="NCBI Taxonomy" id="409849"/>
    <lineage>
        <taxon>Eukaryota</taxon>
        <taxon>Metazoa</taxon>
        <taxon>Chordata</taxon>
        <taxon>Craniata</taxon>
        <taxon>Vertebrata</taxon>
        <taxon>Euteleostomi</taxon>
        <taxon>Actinopterygii</taxon>
        <taxon>Neopterygii</taxon>
        <taxon>Teleostei</taxon>
        <taxon>Neoteleostei</taxon>
        <taxon>Acanthomorphata</taxon>
        <taxon>Gobiaria</taxon>
        <taxon>Gobiiformes</taxon>
        <taxon>Gobioidei</taxon>
        <taxon>Gobiidae</taxon>
        <taxon>Oxudercinae</taxon>
        <taxon>Periophthalmus</taxon>
    </lineage>
</organism>
<evidence type="ECO:0000256" key="1">
    <source>
        <dbReference type="ARBA" id="ARBA00004496"/>
    </source>
</evidence>
<feature type="domain" description="Ig-like" evidence="7">
    <location>
        <begin position="58"/>
        <end position="142"/>
    </location>
</feature>
<dbReference type="InterPro" id="IPR003599">
    <property type="entry name" value="Ig_sub"/>
</dbReference>
<keyword evidence="6" id="KW-0393">Immunoglobulin domain</keyword>
<proteinExistence type="predicted"/>
<evidence type="ECO:0000256" key="2">
    <source>
        <dbReference type="ARBA" id="ARBA00022490"/>
    </source>
</evidence>
<accession>A0A3B3Z956</accession>
<dbReference type="PROSITE" id="PS50835">
    <property type="entry name" value="IG_LIKE"/>
    <property type="match status" value="1"/>
</dbReference>
<comment type="subcellular location">
    <subcellularLocation>
        <location evidence="1">Cytoplasm</location>
    </subcellularLocation>
</comment>
<keyword evidence="9" id="KW-1185">Reference proteome</keyword>
<dbReference type="PANTHER" id="PTHR35971">
    <property type="entry name" value="SI:DKEY-31G6.6"/>
    <property type="match status" value="1"/>
</dbReference>
<evidence type="ECO:0000313" key="8">
    <source>
        <dbReference type="Ensembl" id="ENSPMGP00000000921.1"/>
    </source>
</evidence>
<evidence type="ECO:0000313" key="9">
    <source>
        <dbReference type="Proteomes" id="UP000261520"/>
    </source>
</evidence>
<dbReference type="SMART" id="SM00409">
    <property type="entry name" value="IG"/>
    <property type="match status" value="1"/>
</dbReference>
<dbReference type="Ensembl" id="ENSPMGT00000000973.1">
    <property type="protein sequence ID" value="ENSPMGP00000000921.1"/>
    <property type="gene ID" value="ENSPMGG00000000848.1"/>
</dbReference>
<dbReference type="STRING" id="409849.ENSPMGP00000000921"/>
<protein>
    <recommendedName>
        <fullName evidence="7">Ig-like domain-containing protein</fullName>
    </recommendedName>
</protein>
<dbReference type="InterPro" id="IPR052385">
    <property type="entry name" value="Obscurin/Obscurin-like_Reg"/>
</dbReference>
<dbReference type="PANTHER" id="PTHR35971:SF5">
    <property type="entry name" value="OBSCURIN LIKE CYTOSKELETAL ADAPTOR 1"/>
    <property type="match status" value="1"/>
</dbReference>
<evidence type="ECO:0000259" key="7">
    <source>
        <dbReference type="PROSITE" id="PS50835"/>
    </source>
</evidence>
<evidence type="ECO:0000256" key="3">
    <source>
        <dbReference type="ARBA" id="ARBA00022553"/>
    </source>
</evidence>
<keyword evidence="3" id="KW-0597">Phosphoprotein</keyword>
<dbReference type="SUPFAM" id="SSF48726">
    <property type="entry name" value="Immunoglobulin"/>
    <property type="match status" value="1"/>
</dbReference>
<evidence type="ECO:0000256" key="4">
    <source>
        <dbReference type="ARBA" id="ARBA00022737"/>
    </source>
</evidence>
<name>A0A3B3Z956_9GOBI</name>
<dbReference type="InterPro" id="IPR013783">
    <property type="entry name" value="Ig-like_fold"/>
</dbReference>